<evidence type="ECO:0000313" key="5">
    <source>
        <dbReference type="Proteomes" id="UP000588098"/>
    </source>
</evidence>
<dbReference type="SUPFAM" id="SSF55729">
    <property type="entry name" value="Acyl-CoA N-acyltransferases (Nat)"/>
    <property type="match status" value="1"/>
</dbReference>
<dbReference type="RefSeq" id="WP_246494091.1">
    <property type="nucleotide sequence ID" value="NZ_JACHJL010000001.1"/>
</dbReference>
<dbReference type="PANTHER" id="PTHR43877">
    <property type="entry name" value="AMINOALKYLPHOSPHONATE N-ACETYLTRANSFERASE-RELATED-RELATED"/>
    <property type="match status" value="1"/>
</dbReference>
<dbReference type="PROSITE" id="PS51186">
    <property type="entry name" value="GNAT"/>
    <property type="match status" value="1"/>
</dbReference>
<gene>
    <name evidence="4" type="ORF">FHS42_000241</name>
</gene>
<keyword evidence="1 4" id="KW-0808">Transferase</keyword>
<keyword evidence="5" id="KW-1185">Reference proteome</keyword>
<evidence type="ECO:0000259" key="3">
    <source>
        <dbReference type="PROSITE" id="PS51186"/>
    </source>
</evidence>
<dbReference type="InterPro" id="IPR000182">
    <property type="entry name" value="GNAT_dom"/>
</dbReference>
<organism evidence="4 5">
    <name type="scientific">Streptomyces zagrosensis</name>
    <dbReference type="NCBI Taxonomy" id="1042984"/>
    <lineage>
        <taxon>Bacteria</taxon>
        <taxon>Bacillati</taxon>
        <taxon>Actinomycetota</taxon>
        <taxon>Actinomycetes</taxon>
        <taxon>Kitasatosporales</taxon>
        <taxon>Streptomycetaceae</taxon>
        <taxon>Streptomyces</taxon>
    </lineage>
</organism>
<dbReference type="Gene3D" id="3.40.630.30">
    <property type="match status" value="1"/>
</dbReference>
<evidence type="ECO:0000313" key="4">
    <source>
        <dbReference type="EMBL" id="MBB5933223.1"/>
    </source>
</evidence>
<dbReference type="GO" id="GO:0016747">
    <property type="term" value="F:acyltransferase activity, transferring groups other than amino-acyl groups"/>
    <property type="evidence" value="ECO:0007669"/>
    <property type="project" value="InterPro"/>
</dbReference>
<dbReference type="InterPro" id="IPR050832">
    <property type="entry name" value="Bact_Acetyltransf"/>
</dbReference>
<accession>A0A7W9Q4U2</accession>
<comment type="caution">
    <text evidence="4">The sequence shown here is derived from an EMBL/GenBank/DDBJ whole genome shotgun (WGS) entry which is preliminary data.</text>
</comment>
<proteinExistence type="predicted"/>
<dbReference type="EMBL" id="JACHJL010000001">
    <property type="protein sequence ID" value="MBB5933223.1"/>
    <property type="molecule type" value="Genomic_DNA"/>
</dbReference>
<feature type="domain" description="N-acetyltransferase" evidence="3">
    <location>
        <begin position="25"/>
        <end position="174"/>
    </location>
</feature>
<dbReference type="Proteomes" id="UP000588098">
    <property type="component" value="Unassembled WGS sequence"/>
</dbReference>
<dbReference type="Pfam" id="PF00583">
    <property type="entry name" value="Acetyltransf_1"/>
    <property type="match status" value="1"/>
</dbReference>
<keyword evidence="2" id="KW-0012">Acyltransferase</keyword>
<reference evidence="4 5" key="1">
    <citation type="submission" date="2020-08" db="EMBL/GenBank/DDBJ databases">
        <title>Genomic Encyclopedia of Type Strains, Phase III (KMG-III): the genomes of soil and plant-associated and newly described type strains.</title>
        <authorList>
            <person name="Whitman W."/>
        </authorList>
    </citation>
    <scope>NUCLEOTIDE SEQUENCE [LARGE SCALE GENOMIC DNA]</scope>
    <source>
        <strain evidence="4 5">CECT 8305</strain>
    </source>
</reference>
<name>A0A7W9Q4U2_9ACTN</name>
<dbReference type="InterPro" id="IPR016181">
    <property type="entry name" value="Acyl_CoA_acyltransferase"/>
</dbReference>
<protein>
    <submittedName>
        <fullName evidence="4">GNAT superfamily N-acetyltransferase</fullName>
    </submittedName>
</protein>
<evidence type="ECO:0000256" key="2">
    <source>
        <dbReference type="ARBA" id="ARBA00023315"/>
    </source>
</evidence>
<evidence type="ECO:0000256" key="1">
    <source>
        <dbReference type="ARBA" id="ARBA00022679"/>
    </source>
</evidence>
<dbReference type="PANTHER" id="PTHR43877:SF2">
    <property type="entry name" value="AMINOALKYLPHOSPHONATE N-ACETYLTRANSFERASE-RELATED"/>
    <property type="match status" value="1"/>
</dbReference>
<dbReference type="AlphaFoldDB" id="A0A7W9Q4U2"/>
<sequence length="174" mass="19297">MTTTSIPRPSWDVGPRPVHAADSAALLRAYFIEVSDRYYQVHHGRRSTDEEIESGLIEHHSDDLVPPHAVFLLGRYGRRPAEPAGCAGVRLLDAATAELKRLYVRPALRGTGGGAALLTAAHAAARELGAERIILDTRHDLVEARALYARHGYGETSRYNDDPYAERWFTKQLV</sequence>